<dbReference type="Gene3D" id="3.30.70.870">
    <property type="entry name" value="Elongation Factor G (Translational Gtpase), domain 3"/>
    <property type="match status" value="1"/>
</dbReference>
<sequence>MNRPSNNSLGRPGTGRPGIRNIGIIAHVDAGKTTTSERILFYTGESHRMGEVHDGAAHMDFDPEERRRGITINSAATTVHWRGVQINLIDTPGHIDFNIEVGRALRVLDGAVVVLDGVAGVEPQTETNWRLADRHEVPRIAFVNKLDRVGARFDQVVDSMRERLGVQAIPVHLPIGAEAGFRGVVDLVRMRALLWERDDASQPVQEAAIPAELLEPAQAARARLLEAVVEQDDEALETWLRGEEPSVELLLSCIRAGVRKRAFVPVLAGSAFRNRGVEPLLDAVVDWLPAPGEREGTTTDLAGEPLAALAFKVVADEHGSMVFVRLYAGRLRRGDSLLNTSTGRMERAARLYEVHADKHVERDELVAGEIAGVVGFQDTLTGHTLSDPKHPVQLESIAVPEPVIHLALEPRTKADQQGLSRALQAMLREDPSLRLRQDEESGQTILSGMGELQLEVAVHKLHERFGVDVVVGRPQVAYRETIAREAELTHVHRKQTGGPGQFAQLTLRLEPLERGAGVQFESRIVGGAIPREFIPAVEAGIRRMAEAGPASGYPAVDFRAVLVDGAFHERDSSAMVFELAAGHALRDAFAKAGPQLLEPVMAVEVITPTEYLGDVIGDLHRRRGQVRGHELRGTATVVDALVPLKEMFGYIGTLRALSSGRAQYTMQFDGYQVAPQAVAELVAA</sequence>
<dbReference type="CDD" id="cd01434">
    <property type="entry name" value="EFG_mtEFG1_IV"/>
    <property type="match status" value="1"/>
</dbReference>
<dbReference type="PANTHER" id="PTHR43261">
    <property type="entry name" value="TRANSLATION ELONGATION FACTOR G-RELATED"/>
    <property type="match status" value="1"/>
</dbReference>
<comment type="caution">
    <text evidence="11">The sequence shown here is derived from an EMBL/GenBank/DDBJ whole genome shotgun (WGS) entry which is preliminary data.</text>
</comment>
<dbReference type="HAMAP" id="MF_00054_B">
    <property type="entry name" value="EF_G_EF_2_B"/>
    <property type="match status" value="1"/>
</dbReference>
<dbReference type="PROSITE" id="PS51722">
    <property type="entry name" value="G_TR_2"/>
    <property type="match status" value="1"/>
</dbReference>
<dbReference type="CDD" id="cd01886">
    <property type="entry name" value="EF-G"/>
    <property type="match status" value="1"/>
</dbReference>
<keyword evidence="5 8" id="KW-0648">Protein biosynthesis</keyword>
<keyword evidence="3 8" id="KW-0547">Nucleotide-binding</keyword>
<dbReference type="InterPro" id="IPR004540">
    <property type="entry name" value="Transl_elong_EFG/EF2"/>
</dbReference>
<dbReference type="InterPro" id="IPR041095">
    <property type="entry name" value="EFG_II"/>
</dbReference>
<dbReference type="CDD" id="cd16262">
    <property type="entry name" value="EFG_III"/>
    <property type="match status" value="1"/>
</dbReference>
<dbReference type="SMART" id="SM00889">
    <property type="entry name" value="EFG_IV"/>
    <property type="match status" value="1"/>
</dbReference>
<gene>
    <name evidence="8 11" type="primary">fusA</name>
    <name evidence="11" type="ORF">ACFSW6_14885</name>
</gene>
<evidence type="ECO:0000256" key="5">
    <source>
        <dbReference type="ARBA" id="ARBA00022917"/>
    </source>
</evidence>
<dbReference type="InterPro" id="IPR047872">
    <property type="entry name" value="EFG_IV"/>
</dbReference>
<evidence type="ECO:0000256" key="9">
    <source>
        <dbReference type="SAM" id="MobiDB-lite"/>
    </source>
</evidence>
<dbReference type="InterPro" id="IPR004161">
    <property type="entry name" value="EFTu-like_2"/>
</dbReference>
<dbReference type="Gene3D" id="3.30.70.240">
    <property type="match status" value="1"/>
</dbReference>
<evidence type="ECO:0000256" key="2">
    <source>
        <dbReference type="ARBA" id="ARBA00017872"/>
    </source>
</evidence>
<dbReference type="SMART" id="SM00838">
    <property type="entry name" value="EFG_C"/>
    <property type="match status" value="1"/>
</dbReference>
<evidence type="ECO:0000256" key="8">
    <source>
        <dbReference type="HAMAP-Rule" id="MF_00054"/>
    </source>
</evidence>
<dbReference type="Gene3D" id="3.30.230.10">
    <property type="match status" value="1"/>
</dbReference>
<dbReference type="PROSITE" id="PS00301">
    <property type="entry name" value="G_TR_1"/>
    <property type="match status" value="1"/>
</dbReference>
<keyword evidence="12" id="KW-1185">Reference proteome</keyword>
<dbReference type="PANTHER" id="PTHR43261:SF1">
    <property type="entry name" value="RIBOSOME-RELEASING FACTOR 2, MITOCHONDRIAL"/>
    <property type="match status" value="1"/>
</dbReference>
<keyword evidence="8" id="KW-0963">Cytoplasm</keyword>
<dbReference type="InterPro" id="IPR035649">
    <property type="entry name" value="EFG_V"/>
</dbReference>
<comment type="function">
    <text evidence="7 8">Catalyzes the GTP-dependent ribosomal translocation step during translation elongation. During this step, the ribosome changes from the pre-translocational (PRE) to the post-translocational (POST) state as the newly formed A-site-bound peptidyl-tRNA and P-site-bound deacylated tRNA move to the P and E sites, respectively. Catalyzes the coordinated movement of the two tRNA molecules, the mRNA and conformational changes in the ribosome.</text>
</comment>
<dbReference type="SUPFAM" id="SSF52540">
    <property type="entry name" value="P-loop containing nucleoside triphosphate hydrolases"/>
    <property type="match status" value="1"/>
</dbReference>
<evidence type="ECO:0000256" key="6">
    <source>
        <dbReference type="ARBA" id="ARBA00023134"/>
    </source>
</evidence>
<dbReference type="CDD" id="cd04088">
    <property type="entry name" value="EFG_mtEFG_II"/>
    <property type="match status" value="1"/>
</dbReference>
<dbReference type="InterPro" id="IPR009000">
    <property type="entry name" value="Transl_B-barrel_sf"/>
</dbReference>
<dbReference type="NCBIfam" id="TIGR00231">
    <property type="entry name" value="small_GTP"/>
    <property type="match status" value="1"/>
</dbReference>
<dbReference type="InterPro" id="IPR020568">
    <property type="entry name" value="Ribosomal_Su5_D2-typ_SF"/>
</dbReference>
<comment type="subcellular location">
    <subcellularLocation>
        <location evidence="8">Cytoplasm</location>
    </subcellularLocation>
</comment>
<evidence type="ECO:0000256" key="7">
    <source>
        <dbReference type="ARBA" id="ARBA00024731"/>
    </source>
</evidence>
<name>A0ABW5UR18_9BURK</name>
<evidence type="ECO:0000259" key="10">
    <source>
        <dbReference type="PROSITE" id="PS51722"/>
    </source>
</evidence>
<accession>A0ABW5UR18</accession>
<dbReference type="InterPro" id="IPR027417">
    <property type="entry name" value="P-loop_NTPase"/>
</dbReference>
<dbReference type="PRINTS" id="PR00315">
    <property type="entry name" value="ELONGATNFCT"/>
</dbReference>
<dbReference type="RefSeq" id="WP_066483282.1">
    <property type="nucleotide sequence ID" value="NZ_BCNT01000022.1"/>
</dbReference>
<keyword evidence="4 8" id="KW-0251">Elongation factor</keyword>
<dbReference type="SUPFAM" id="SSF54211">
    <property type="entry name" value="Ribosomal protein S5 domain 2-like"/>
    <property type="match status" value="1"/>
</dbReference>
<dbReference type="SUPFAM" id="SSF50447">
    <property type="entry name" value="Translation proteins"/>
    <property type="match status" value="1"/>
</dbReference>
<dbReference type="Proteomes" id="UP001597463">
    <property type="component" value="Unassembled WGS sequence"/>
</dbReference>
<dbReference type="NCBIfam" id="NF009381">
    <property type="entry name" value="PRK12740.1-5"/>
    <property type="match status" value="1"/>
</dbReference>
<dbReference type="CDD" id="cd03713">
    <property type="entry name" value="EFG_mtEFG_C"/>
    <property type="match status" value="1"/>
</dbReference>
<feature type="domain" description="Tr-type G" evidence="10">
    <location>
        <begin position="17"/>
        <end position="292"/>
    </location>
</feature>
<evidence type="ECO:0000256" key="1">
    <source>
        <dbReference type="ARBA" id="ARBA00005870"/>
    </source>
</evidence>
<feature type="region of interest" description="Disordered" evidence="9">
    <location>
        <begin position="1"/>
        <end position="20"/>
    </location>
</feature>
<dbReference type="Gene3D" id="3.40.50.300">
    <property type="entry name" value="P-loop containing nucleotide triphosphate hydrolases"/>
    <property type="match status" value="1"/>
</dbReference>
<comment type="similarity">
    <text evidence="1 8">Belongs to the TRAFAC class translation factor GTPase superfamily. Classic translation factor GTPase family. EF-G/EF-2 subfamily.</text>
</comment>
<keyword evidence="6 8" id="KW-0342">GTP-binding</keyword>
<feature type="binding site" evidence="8">
    <location>
        <begin position="26"/>
        <end position="33"/>
    </location>
    <ligand>
        <name>GTP</name>
        <dbReference type="ChEBI" id="CHEBI:37565"/>
    </ligand>
</feature>
<dbReference type="NCBIfam" id="TIGR00484">
    <property type="entry name" value="EF-G"/>
    <property type="match status" value="1"/>
</dbReference>
<dbReference type="InterPro" id="IPR000795">
    <property type="entry name" value="T_Tr_GTP-bd_dom"/>
</dbReference>
<dbReference type="Pfam" id="PF00009">
    <property type="entry name" value="GTP_EFTU"/>
    <property type="match status" value="1"/>
</dbReference>
<organism evidence="11 12">
    <name type="scientific">Comamonas terrae</name>
    <dbReference type="NCBI Taxonomy" id="673548"/>
    <lineage>
        <taxon>Bacteria</taxon>
        <taxon>Pseudomonadati</taxon>
        <taxon>Pseudomonadota</taxon>
        <taxon>Betaproteobacteria</taxon>
        <taxon>Burkholderiales</taxon>
        <taxon>Comamonadaceae</taxon>
        <taxon>Comamonas</taxon>
    </lineage>
</organism>
<dbReference type="Pfam" id="PF03764">
    <property type="entry name" value="EFG_IV"/>
    <property type="match status" value="1"/>
</dbReference>
<evidence type="ECO:0000256" key="4">
    <source>
        <dbReference type="ARBA" id="ARBA00022768"/>
    </source>
</evidence>
<dbReference type="Pfam" id="PF03144">
    <property type="entry name" value="GTP_EFTU_D2"/>
    <property type="match status" value="1"/>
</dbReference>
<dbReference type="GO" id="GO:0003746">
    <property type="term" value="F:translation elongation factor activity"/>
    <property type="evidence" value="ECO:0007669"/>
    <property type="project" value="UniProtKB-KW"/>
</dbReference>
<dbReference type="Gene3D" id="2.40.30.10">
    <property type="entry name" value="Translation factors"/>
    <property type="match status" value="1"/>
</dbReference>
<reference evidence="12" key="1">
    <citation type="journal article" date="2019" name="Int. J. Syst. Evol. Microbiol.">
        <title>The Global Catalogue of Microorganisms (GCM) 10K type strain sequencing project: providing services to taxonomists for standard genome sequencing and annotation.</title>
        <authorList>
            <consortium name="The Broad Institute Genomics Platform"/>
            <consortium name="The Broad Institute Genome Sequencing Center for Infectious Disease"/>
            <person name="Wu L."/>
            <person name="Ma J."/>
        </authorList>
    </citation>
    <scope>NUCLEOTIDE SEQUENCE [LARGE SCALE GENOMIC DNA]</scope>
    <source>
        <strain evidence="12">TISTR 1906</strain>
    </source>
</reference>
<feature type="binding site" evidence="8">
    <location>
        <begin position="144"/>
        <end position="147"/>
    </location>
    <ligand>
        <name>GTP</name>
        <dbReference type="ChEBI" id="CHEBI:37565"/>
    </ligand>
</feature>
<dbReference type="InterPro" id="IPR005225">
    <property type="entry name" value="Small_GTP-bd"/>
</dbReference>
<proteinExistence type="inferred from homology"/>
<dbReference type="Pfam" id="PF00679">
    <property type="entry name" value="EFG_C"/>
    <property type="match status" value="1"/>
</dbReference>
<evidence type="ECO:0000313" key="12">
    <source>
        <dbReference type="Proteomes" id="UP001597463"/>
    </source>
</evidence>
<dbReference type="InterPro" id="IPR031157">
    <property type="entry name" value="G_TR_CS"/>
</dbReference>
<dbReference type="InterPro" id="IPR014721">
    <property type="entry name" value="Ribsml_uS5_D2-typ_fold_subgr"/>
</dbReference>
<feature type="binding site" evidence="8">
    <location>
        <begin position="90"/>
        <end position="94"/>
    </location>
    <ligand>
        <name>GTP</name>
        <dbReference type="ChEBI" id="CHEBI:37565"/>
    </ligand>
</feature>
<dbReference type="SUPFAM" id="SSF54980">
    <property type="entry name" value="EF-G C-terminal domain-like"/>
    <property type="match status" value="2"/>
</dbReference>
<dbReference type="EMBL" id="JBHUMV010000006">
    <property type="protein sequence ID" value="MFD2755379.1"/>
    <property type="molecule type" value="Genomic_DNA"/>
</dbReference>
<dbReference type="InterPro" id="IPR009022">
    <property type="entry name" value="EFG_III"/>
</dbReference>
<dbReference type="InterPro" id="IPR005517">
    <property type="entry name" value="Transl_elong_EFG/EF2_IV"/>
</dbReference>
<dbReference type="InterPro" id="IPR035647">
    <property type="entry name" value="EFG_III/V"/>
</dbReference>
<evidence type="ECO:0000313" key="11">
    <source>
        <dbReference type="EMBL" id="MFD2755379.1"/>
    </source>
</evidence>
<protein>
    <recommendedName>
        <fullName evidence="2 8">Elongation factor G</fullName>
        <shortName evidence="8">EF-G</shortName>
    </recommendedName>
</protein>
<dbReference type="Pfam" id="PF14492">
    <property type="entry name" value="EFG_III"/>
    <property type="match status" value="1"/>
</dbReference>
<dbReference type="InterPro" id="IPR000640">
    <property type="entry name" value="EFG_V-like"/>
</dbReference>
<evidence type="ECO:0000256" key="3">
    <source>
        <dbReference type="ARBA" id="ARBA00022741"/>
    </source>
</evidence>